<dbReference type="RefSeq" id="WP_018116253.1">
    <property type="nucleotide sequence ID" value="NZ_JBBNAS010000245.1"/>
</dbReference>
<evidence type="ECO:0000256" key="1">
    <source>
        <dbReference type="SAM" id="Phobius"/>
    </source>
</evidence>
<gene>
    <name evidence="2" type="ORF">AS026_20590</name>
</gene>
<reference evidence="2 3" key="1">
    <citation type="submission" date="2015-11" db="EMBL/GenBank/DDBJ databases">
        <title>Draft Genome Sequence of the Strain BR 10423 (Rhizobium sp.) isolated from nodules of Mimosa pudica.</title>
        <authorList>
            <person name="Barauna A.C."/>
            <person name="Zilli J.E."/>
            <person name="Simoes-Araujo J.L."/>
            <person name="Reis V.M."/>
            <person name="James E.K."/>
            <person name="Reis F.B.Jr."/>
            <person name="Rouws L.F."/>
            <person name="Passos S.R."/>
            <person name="Gois S.R."/>
        </authorList>
    </citation>
    <scope>NUCLEOTIDE SEQUENCE [LARGE SCALE GENOMIC DNA]</scope>
    <source>
        <strain evidence="2 3">BR10423</strain>
    </source>
</reference>
<dbReference type="Proteomes" id="UP000068164">
    <property type="component" value="Unassembled WGS sequence"/>
</dbReference>
<proteinExistence type="predicted"/>
<sequence>MGFFEIVLANAIRASRQQNKQPYQADTELPMMRATIARLVAVAALFAVTIVVLDAAGEHYERQLATSAVAATRQ</sequence>
<keyword evidence="1" id="KW-1133">Transmembrane helix</keyword>
<dbReference type="OrthoDB" id="8403958at2"/>
<feature type="transmembrane region" description="Helical" evidence="1">
    <location>
        <begin position="36"/>
        <end position="56"/>
    </location>
</feature>
<accession>A0A109J5M9</accession>
<dbReference type="AlphaFoldDB" id="A0A109J5M9"/>
<evidence type="ECO:0000313" key="2">
    <source>
        <dbReference type="EMBL" id="KWV42749.1"/>
    </source>
</evidence>
<organism evidence="2 3">
    <name type="scientific">Rhizobium altiplani</name>
    <dbReference type="NCBI Taxonomy" id="1864509"/>
    <lineage>
        <taxon>Bacteria</taxon>
        <taxon>Pseudomonadati</taxon>
        <taxon>Pseudomonadota</taxon>
        <taxon>Alphaproteobacteria</taxon>
        <taxon>Hyphomicrobiales</taxon>
        <taxon>Rhizobiaceae</taxon>
        <taxon>Rhizobium/Agrobacterium group</taxon>
        <taxon>Rhizobium</taxon>
    </lineage>
</organism>
<keyword evidence="1" id="KW-0812">Transmembrane</keyword>
<evidence type="ECO:0000313" key="3">
    <source>
        <dbReference type="Proteomes" id="UP000068164"/>
    </source>
</evidence>
<comment type="caution">
    <text evidence="2">The sequence shown here is derived from an EMBL/GenBank/DDBJ whole genome shotgun (WGS) entry which is preliminary data.</text>
</comment>
<name>A0A109J5M9_9HYPH</name>
<keyword evidence="3" id="KW-1185">Reference proteome</keyword>
<protein>
    <submittedName>
        <fullName evidence="2">Uncharacterized protein</fullName>
    </submittedName>
</protein>
<dbReference type="EMBL" id="LNCD01000134">
    <property type="protein sequence ID" value="KWV42749.1"/>
    <property type="molecule type" value="Genomic_DNA"/>
</dbReference>
<keyword evidence="1" id="KW-0472">Membrane</keyword>